<dbReference type="Pfam" id="PF12680">
    <property type="entry name" value="SnoaL_2"/>
    <property type="match status" value="1"/>
</dbReference>
<gene>
    <name evidence="2" type="ORF">ACFPMF_07135</name>
</gene>
<organism evidence="2 3">
    <name type="scientific">Larkinella bovis</name>
    <dbReference type="NCBI Taxonomy" id="683041"/>
    <lineage>
        <taxon>Bacteria</taxon>
        <taxon>Pseudomonadati</taxon>
        <taxon>Bacteroidota</taxon>
        <taxon>Cytophagia</taxon>
        <taxon>Cytophagales</taxon>
        <taxon>Spirosomataceae</taxon>
        <taxon>Larkinella</taxon>
    </lineage>
</organism>
<keyword evidence="3" id="KW-1185">Reference proteome</keyword>
<reference evidence="3" key="1">
    <citation type="journal article" date="2019" name="Int. J. Syst. Evol. Microbiol.">
        <title>The Global Catalogue of Microorganisms (GCM) 10K type strain sequencing project: providing services to taxonomists for standard genome sequencing and annotation.</title>
        <authorList>
            <consortium name="The Broad Institute Genomics Platform"/>
            <consortium name="The Broad Institute Genome Sequencing Center for Infectious Disease"/>
            <person name="Wu L."/>
            <person name="Ma J."/>
        </authorList>
    </citation>
    <scope>NUCLEOTIDE SEQUENCE [LARGE SCALE GENOMIC DNA]</scope>
    <source>
        <strain evidence="3">CCUG 55250</strain>
    </source>
</reference>
<evidence type="ECO:0000313" key="3">
    <source>
        <dbReference type="Proteomes" id="UP001596106"/>
    </source>
</evidence>
<feature type="domain" description="SnoaL-like" evidence="1">
    <location>
        <begin position="5"/>
        <end position="118"/>
    </location>
</feature>
<dbReference type="RefSeq" id="WP_379842651.1">
    <property type="nucleotide sequence ID" value="NZ_JBHSMA010000001.1"/>
</dbReference>
<sequence>MEDLIRAYLEAYNTKNVPAMLALVDEQIVFENVSNVSGVIRTTTRQAFEDLANQSLAYFSERQQTIRFLVISAESAAVEIDYRATLAIDLPNGLKAGDTMALRGVSIFEQKNGKLTRISDYS</sequence>
<name>A0ABW0ICL0_9BACT</name>
<evidence type="ECO:0000313" key="2">
    <source>
        <dbReference type="EMBL" id="MFC5409072.1"/>
    </source>
</evidence>
<proteinExistence type="predicted"/>
<evidence type="ECO:0000259" key="1">
    <source>
        <dbReference type="Pfam" id="PF12680"/>
    </source>
</evidence>
<dbReference type="Gene3D" id="3.10.450.50">
    <property type="match status" value="1"/>
</dbReference>
<dbReference type="SUPFAM" id="SSF54427">
    <property type="entry name" value="NTF2-like"/>
    <property type="match status" value="1"/>
</dbReference>
<dbReference type="Proteomes" id="UP001596106">
    <property type="component" value="Unassembled WGS sequence"/>
</dbReference>
<comment type="caution">
    <text evidence="2">The sequence shown here is derived from an EMBL/GenBank/DDBJ whole genome shotgun (WGS) entry which is preliminary data.</text>
</comment>
<dbReference type="EMBL" id="JBHSMA010000001">
    <property type="protein sequence ID" value="MFC5409072.1"/>
    <property type="molecule type" value="Genomic_DNA"/>
</dbReference>
<dbReference type="InterPro" id="IPR032710">
    <property type="entry name" value="NTF2-like_dom_sf"/>
</dbReference>
<protein>
    <submittedName>
        <fullName evidence="2">Nuclear transport factor 2 family protein</fullName>
    </submittedName>
</protein>
<accession>A0ABW0ICL0</accession>
<dbReference type="InterPro" id="IPR037401">
    <property type="entry name" value="SnoaL-like"/>
</dbReference>